<protein>
    <submittedName>
        <fullName evidence="3">CRISPR-associated endonuclease/helicase Cas3</fullName>
    </submittedName>
</protein>
<reference evidence="4" key="1">
    <citation type="submission" date="2016-10" db="EMBL/GenBank/DDBJ databases">
        <authorList>
            <person name="Varghese N."/>
            <person name="Submissions S."/>
        </authorList>
    </citation>
    <scope>NUCLEOTIDE SEQUENCE [LARGE SCALE GENOMIC DNA]</scope>
    <source>
        <strain evidence="4">CGMCC 4.5579</strain>
    </source>
</reference>
<keyword evidence="3" id="KW-0378">Hydrolase</keyword>
<dbReference type="SUPFAM" id="SSF52540">
    <property type="entry name" value="P-loop containing nucleoside triphosphate hydrolases"/>
    <property type="match status" value="1"/>
</dbReference>
<feature type="region of interest" description="Disordered" evidence="1">
    <location>
        <begin position="334"/>
        <end position="355"/>
    </location>
</feature>
<sequence>MWAHGGGRGGKLHGLAEHLRSTAELARRFAEPFGAGELAEALGLFHDAGKAWGEWQAGLLRVAGTDRPVGNPHKELGAWLLADRVDVAALAVVGHHGGLTSVAALSELVDGDPRPEWAEATARFLEVVPEAKRILDGPDLVPAAWRGDRHLCDLGLRMVFSALVDADHLDTGAFRRGWAEPRVADPVDMAVLVSRFERRRQEWLAQQAQTKSPSSSSDVAGVRTEVYRAAVVAAAREPGVFRLTAPTGSGKTIAAAGFALHHARQHGQSRAVVAVPFTTITEQNAQVYRNLLQPEGVDEPPVAAVHRSICRQTLSSTRNGSHWIGAAVFPSSARPGLPVFKGSNPDTPRSGREPRCGHAVRASFLRAAQQYRQIQYESSPCRATGTTDSRRRRRGDGQSGQAVQPQGMRTSPQRHGITAPIPASPHPGGSGYLGLRDSTGG</sequence>
<evidence type="ECO:0000259" key="2">
    <source>
        <dbReference type="PROSITE" id="PS51643"/>
    </source>
</evidence>
<evidence type="ECO:0000313" key="4">
    <source>
        <dbReference type="Proteomes" id="UP000198727"/>
    </source>
</evidence>
<feature type="compositionally biased region" description="Polar residues" evidence="1">
    <location>
        <begin position="403"/>
        <end position="413"/>
    </location>
</feature>
<dbReference type="Gene3D" id="3.40.50.300">
    <property type="entry name" value="P-loop containing nucleotide triphosphate hydrolases"/>
    <property type="match status" value="1"/>
</dbReference>
<gene>
    <name evidence="3" type="ORF">SAMN05421810_113110</name>
</gene>
<dbReference type="PROSITE" id="PS51643">
    <property type="entry name" value="HD_CAS3"/>
    <property type="match status" value="1"/>
</dbReference>
<dbReference type="GO" id="GO:0004519">
    <property type="term" value="F:endonuclease activity"/>
    <property type="evidence" value="ECO:0007669"/>
    <property type="project" value="UniProtKB-KW"/>
</dbReference>
<evidence type="ECO:0000256" key="1">
    <source>
        <dbReference type="SAM" id="MobiDB-lite"/>
    </source>
</evidence>
<dbReference type="RefSeq" id="WP_134046394.1">
    <property type="nucleotide sequence ID" value="NZ_FOWW01000013.1"/>
</dbReference>
<proteinExistence type="predicted"/>
<dbReference type="CDD" id="cd09641">
    <property type="entry name" value="Cas3''_I"/>
    <property type="match status" value="1"/>
</dbReference>
<dbReference type="OrthoDB" id="9810236at2"/>
<dbReference type="NCBIfam" id="TIGR01596">
    <property type="entry name" value="cas3_HD"/>
    <property type="match status" value="1"/>
</dbReference>
<evidence type="ECO:0000313" key="3">
    <source>
        <dbReference type="EMBL" id="SFQ70113.1"/>
    </source>
</evidence>
<dbReference type="GO" id="GO:0003676">
    <property type="term" value="F:nucleic acid binding"/>
    <property type="evidence" value="ECO:0007669"/>
    <property type="project" value="InterPro"/>
</dbReference>
<keyword evidence="3" id="KW-0547">Nucleotide-binding</keyword>
<dbReference type="Proteomes" id="UP000198727">
    <property type="component" value="Unassembled WGS sequence"/>
</dbReference>
<dbReference type="GO" id="GO:0005524">
    <property type="term" value="F:ATP binding"/>
    <property type="evidence" value="ECO:0007669"/>
    <property type="project" value="InterPro"/>
</dbReference>
<keyword evidence="3" id="KW-0067">ATP-binding</keyword>
<dbReference type="SUPFAM" id="SSF109604">
    <property type="entry name" value="HD-domain/PDEase-like"/>
    <property type="match status" value="1"/>
</dbReference>
<dbReference type="EMBL" id="FOWW01000013">
    <property type="protein sequence ID" value="SFQ70113.1"/>
    <property type="molecule type" value="Genomic_DNA"/>
</dbReference>
<keyword evidence="3" id="KW-0255">Endonuclease</keyword>
<dbReference type="SMART" id="SM00471">
    <property type="entry name" value="HDc"/>
    <property type="match status" value="1"/>
</dbReference>
<dbReference type="InterPro" id="IPR003607">
    <property type="entry name" value="HD/PDEase_dom"/>
</dbReference>
<dbReference type="InterPro" id="IPR027417">
    <property type="entry name" value="P-loop_NTPase"/>
</dbReference>
<keyword evidence="4" id="KW-1185">Reference proteome</keyword>
<dbReference type="STRING" id="587909.SAMN05421810_113110"/>
<feature type="domain" description="HD Cas3-type" evidence="2">
    <location>
        <begin position="8"/>
        <end position="169"/>
    </location>
</feature>
<dbReference type="GO" id="GO:0004386">
    <property type="term" value="F:helicase activity"/>
    <property type="evidence" value="ECO:0007669"/>
    <property type="project" value="UniProtKB-KW"/>
</dbReference>
<keyword evidence="3" id="KW-0540">Nuclease</keyword>
<organism evidence="3 4">
    <name type="scientific">Amycolatopsis arida</name>
    <dbReference type="NCBI Taxonomy" id="587909"/>
    <lineage>
        <taxon>Bacteria</taxon>
        <taxon>Bacillati</taxon>
        <taxon>Actinomycetota</taxon>
        <taxon>Actinomycetes</taxon>
        <taxon>Pseudonocardiales</taxon>
        <taxon>Pseudonocardiaceae</taxon>
        <taxon>Amycolatopsis</taxon>
    </lineage>
</organism>
<feature type="region of interest" description="Disordered" evidence="1">
    <location>
        <begin position="375"/>
        <end position="441"/>
    </location>
</feature>
<dbReference type="InterPro" id="IPR006483">
    <property type="entry name" value="CRISPR-assoc_Cas3_HD"/>
</dbReference>
<accession>A0A1I6AN53</accession>
<keyword evidence="3" id="KW-0347">Helicase</keyword>
<dbReference type="InterPro" id="IPR011545">
    <property type="entry name" value="DEAD/DEAH_box_helicase_dom"/>
</dbReference>
<dbReference type="Pfam" id="PF00270">
    <property type="entry name" value="DEAD"/>
    <property type="match status" value="1"/>
</dbReference>
<dbReference type="AlphaFoldDB" id="A0A1I6AN53"/>
<name>A0A1I6AN53_9PSEU</name>